<organism evidence="1 2">
    <name type="scientific">Aphis craccivora</name>
    <name type="common">Cowpea aphid</name>
    <dbReference type="NCBI Taxonomy" id="307492"/>
    <lineage>
        <taxon>Eukaryota</taxon>
        <taxon>Metazoa</taxon>
        <taxon>Ecdysozoa</taxon>
        <taxon>Arthropoda</taxon>
        <taxon>Hexapoda</taxon>
        <taxon>Insecta</taxon>
        <taxon>Pterygota</taxon>
        <taxon>Neoptera</taxon>
        <taxon>Paraneoptera</taxon>
        <taxon>Hemiptera</taxon>
        <taxon>Sternorrhyncha</taxon>
        <taxon>Aphidomorpha</taxon>
        <taxon>Aphidoidea</taxon>
        <taxon>Aphididae</taxon>
        <taxon>Aphidini</taxon>
        <taxon>Aphis</taxon>
        <taxon>Aphis</taxon>
    </lineage>
</organism>
<evidence type="ECO:0000313" key="2">
    <source>
        <dbReference type="Proteomes" id="UP000478052"/>
    </source>
</evidence>
<dbReference type="AlphaFoldDB" id="A0A6G0VKD7"/>
<feature type="non-terminal residue" evidence="1">
    <location>
        <position position="1"/>
    </location>
</feature>
<comment type="caution">
    <text evidence="1">The sequence shown here is derived from an EMBL/GenBank/DDBJ whole genome shotgun (WGS) entry which is preliminary data.</text>
</comment>
<reference evidence="1 2" key="1">
    <citation type="submission" date="2019-08" db="EMBL/GenBank/DDBJ databases">
        <title>Whole genome of Aphis craccivora.</title>
        <authorList>
            <person name="Voronova N.V."/>
            <person name="Shulinski R.S."/>
            <person name="Bandarenka Y.V."/>
            <person name="Zhorov D.G."/>
            <person name="Warner D."/>
        </authorList>
    </citation>
    <scope>NUCLEOTIDE SEQUENCE [LARGE SCALE GENOMIC DNA]</scope>
    <source>
        <strain evidence="1">180601</strain>
        <tissue evidence="1">Whole Body</tissue>
    </source>
</reference>
<sequence>STYIGTRKNINRKIKLNIDNVVHILVQIKGVAIYTKGYLPSLFTEIFIIIKINQTMPFTYQLSRYKIIQAGKPVAGSFYLEEIYR</sequence>
<accession>A0A6G0VKD7</accession>
<protein>
    <submittedName>
        <fullName evidence="1">Chromo domain-containing protein</fullName>
    </submittedName>
</protein>
<dbReference type="EMBL" id="VUJU01015652">
    <property type="protein sequence ID" value="KAF0692794.1"/>
    <property type="molecule type" value="Genomic_DNA"/>
</dbReference>
<gene>
    <name evidence="1" type="ORF">FWK35_00038438</name>
</gene>
<evidence type="ECO:0000313" key="1">
    <source>
        <dbReference type="EMBL" id="KAF0692794.1"/>
    </source>
</evidence>
<name>A0A6G0VKD7_APHCR</name>
<proteinExistence type="predicted"/>
<keyword evidence="2" id="KW-1185">Reference proteome</keyword>
<dbReference type="Proteomes" id="UP000478052">
    <property type="component" value="Unassembled WGS sequence"/>
</dbReference>